<sequence length="168" mass="19262">MHLSGTIDTKVISLGAHSPTFCFYLPTPPVLPQGWNIAQDDAVSVLIEHNGNHWRKILTIMAKICAPNEEWKHYRDTHLLKHNEMILIGADTLLQTTTPHQKRWHFLVGKVVSQQLSMETQDLSFIDINHSSIQFYDNQSLLITPYLDYRQYPNQLIAETRALIASNS</sequence>
<reference evidence="1 2" key="1">
    <citation type="submission" date="2021-07" db="EMBL/GenBank/DDBJ databases">
        <title>Shewanella sp. nov, isolated from SCS.</title>
        <authorList>
            <person name="Cao W.R."/>
        </authorList>
    </citation>
    <scope>NUCLEOTIDE SEQUENCE [LARGE SCALE GENOMIC DNA]</scope>
    <source>
        <strain evidence="1 2">NR704-98</strain>
    </source>
</reference>
<comment type="caution">
    <text evidence="1">The sequence shown here is derived from an EMBL/GenBank/DDBJ whole genome shotgun (WGS) entry which is preliminary data.</text>
</comment>
<dbReference type="EMBL" id="JAHZST010000018">
    <property type="protein sequence ID" value="MBW8185884.1"/>
    <property type="molecule type" value="Genomic_DNA"/>
</dbReference>
<dbReference type="InterPro" id="IPR054222">
    <property type="entry name" value="DUF6942"/>
</dbReference>
<gene>
    <name evidence="1" type="ORF">K0625_19770</name>
</gene>
<organism evidence="1 2">
    <name type="scientific">Shewanella nanhaiensis</name>
    <dbReference type="NCBI Taxonomy" id="2864872"/>
    <lineage>
        <taxon>Bacteria</taxon>
        <taxon>Pseudomonadati</taxon>
        <taxon>Pseudomonadota</taxon>
        <taxon>Gammaproteobacteria</taxon>
        <taxon>Alteromonadales</taxon>
        <taxon>Shewanellaceae</taxon>
        <taxon>Shewanella</taxon>
    </lineage>
</organism>
<evidence type="ECO:0000313" key="2">
    <source>
        <dbReference type="Proteomes" id="UP001195963"/>
    </source>
</evidence>
<keyword evidence="2" id="KW-1185">Reference proteome</keyword>
<protein>
    <submittedName>
        <fullName evidence="1">Uncharacterized protein</fullName>
    </submittedName>
</protein>
<dbReference type="Proteomes" id="UP001195963">
    <property type="component" value="Unassembled WGS sequence"/>
</dbReference>
<accession>A0ABS7E8J5</accession>
<dbReference type="Pfam" id="PF22098">
    <property type="entry name" value="DUF6942"/>
    <property type="match status" value="1"/>
</dbReference>
<name>A0ABS7E8J5_9GAMM</name>
<evidence type="ECO:0000313" key="1">
    <source>
        <dbReference type="EMBL" id="MBW8185884.1"/>
    </source>
</evidence>
<proteinExistence type="predicted"/>
<dbReference type="RefSeq" id="WP_220111245.1">
    <property type="nucleotide sequence ID" value="NZ_JAHZST010000018.1"/>
</dbReference>